<reference evidence="2 3" key="1">
    <citation type="submission" date="2015-12" db="EMBL/GenBank/DDBJ databases">
        <title>The genome of Folsomia candida.</title>
        <authorList>
            <person name="Faddeeva A."/>
            <person name="Derks M.F."/>
            <person name="Anvar Y."/>
            <person name="Smit S."/>
            <person name="Van Straalen N."/>
            <person name="Roelofs D."/>
        </authorList>
    </citation>
    <scope>NUCLEOTIDE SEQUENCE [LARGE SCALE GENOMIC DNA]</scope>
    <source>
        <strain evidence="2 3">VU population</strain>
        <tissue evidence="2">Whole body</tissue>
    </source>
</reference>
<dbReference type="Proteomes" id="UP000198287">
    <property type="component" value="Unassembled WGS sequence"/>
</dbReference>
<dbReference type="PANTHER" id="PTHR43861">
    <property type="entry name" value="TRANS-ACONITATE 2-METHYLTRANSFERASE-RELATED"/>
    <property type="match status" value="1"/>
</dbReference>
<dbReference type="EMBL" id="LNIX01000006">
    <property type="protein sequence ID" value="OXA52491.1"/>
    <property type="molecule type" value="Genomic_DNA"/>
</dbReference>
<dbReference type="GO" id="GO:0008757">
    <property type="term" value="F:S-adenosylmethionine-dependent methyltransferase activity"/>
    <property type="evidence" value="ECO:0007669"/>
    <property type="project" value="InterPro"/>
</dbReference>
<name>A0A226E6I2_FOLCA</name>
<keyword evidence="2" id="KW-0808">Transferase</keyword>
<sequence length="275" mass="31661">MYDPDSYDNYSQFQRHDAKELVPYLVASMTPKLGETVLDFGCGTGFNTKNIILPALSEIGSTTSTQVYAVDLSHKMIEFASVRYEHPHVTYMVADVMKDDCEFPCKFDKIFSLHVLHWISDQRKALKSLWNLLKINGEIAFYYISNAAVFNVYEKMSQISTWQSFMTDVKNFIPKSYFSIDPATDMQILMSSVGFHPQEALNCRRKFCFDSFGEMIDSAMAANPFIHRIPEELQEEYKADFCRCFMPLVRLTPTIAKPNAIEVEYSIVMMRAIKL</sequence>
<dbReference type="CDD" id="cd02440">
    <property type="entry name" value="AdoMet_MTases"/>
    <property type="match status" value="1"/>
</dbReference>
<organism evidence="2 3">
    <name type="scientific">Folsomia candida</name>
    <name type="common">Springtail</name>
    <dbReference type="NCBI Taxonomy" id="158441"/>
    <lineage>
        <taxon>Eukaryota</taxon>
        <taxon>Metazoa</taxon>
        <taxon>Ecdysozoa</taxon>
        <taxon>Arthropoda</taxon>
        <taxon>Hexapoda</taxon>
        <taxon>Collembola</taxon>
        <taxon>Entomobryomorpha</taxon>
        <taxon>Isotomoidea</taxon>
        <taxon>Isotomidae</taxon>
        <taxon>Proisotominae</taxon>
        <taxon>Folsomia</taxon>
    </lineage>
</organism>
<dbReference type="Gene3D" id="3.40.50.150">
    <property type="entry name" value="Vaccinia Virus protein VP39"/>
    <property type="match status" value="1"/>
</dbReference>
<feature type="domain" description="Methyltransferase type 11" evidence="1">
    <location>
        <begin position="38"/>
        <end position="141"/>
    </location>
</feature>
<proteinExistence type="predicted"/>
<comment type="caution">
    <text evidence="2">The sequence shown here is derived from an EMBL/GenBank/DDBJ whole genome shotgun (WGS) entry which is preliminary data.</text>
</comment>
<evidence type="ECO:0000313" key="2">
    <source>
        <dbReference type="EMBL" id="OXA52491.1"/>
    </source>
</evidence>
<protein>
    <submittedName>
        <fullName evidence="2">Juvenile hormone acid O-methyltransferase</fullName>
    </submittedName>
</protein>
<evidence type="ECO:0000313" key="3">
    <source>
        <dbReference type="Proteomes" id="UP000198287"/>
    </source>
</evidence>
<dbReference type="OrthoDB" id="66144at2759"/>
<dbReference type="AlphaFoldDB" id="A0A226E6I2"/>
<dbReference type="Pfam" id="PF08241">
    <property type="entry name" value="Methyltransf_11"/>
    <property type="match status" value="1"/>
</dbReference>
<dbReference type="STRING" id="158441.A0A226E6I2"/>
<dbReference type="GO" id="GO:0032259">
    <property type="term" value="P:methylation"/>
    <property type="evidence" value="ECO:0007669"/>
    <property type="project" value="UniProtKB-KW"/>
</dbReference>
<dbReference type="OMA" id="ARTNSSH"/>
<accession>A0A226E6I2</accession>
<evidence type="ECO:0000259" key="1">
    <source>
        <dbReference type="Pfam" id="PF08241"/>
    </source>
</evidence>
<dbReference type="SUPFAM" id="SSF53335">
    <property type="entry name" value="S-adenosyl-L-methionine-dependent methyltransferases"/>
    <property type="match status" value="1"/>
</dbReference>
<keyword evidence="3" id="KW-1185">Reference proteome</keyword>
<gene>
    <name evidence="2" type="ORF">Fcan01_12636</name>
</gene>
<dbReference type="InterPro" id="IPR029063">
    <property type="entry name" value="SAM-dependent_MTases_sf"/>
</dbReference>
<dbReference type="InterPro" id="IPR013216">
    <property type="entry name" value="Methyltransf_11"/>
</dbReference>
<keyword evidence="2" id="KW-0489">Methyltransferase</keyword>
<dbReference type="PANTHER" id="PTHR43861:SF1">
    <property type="entry name" value="TRANS-ACONITATE 2-METHYLTRANSFERASE"/>
    <property type="match status" value="1"/>
</dbReference>